<dbReference type="Gene3D" id="3.40.50.1820">
    <property type="entry name" value="alpha/beta hydrolase"/>
    <property type="match status" value="1"/>
</dbReference>
<sequence length="261" mass="29355">MIESSTKGINLYQHTDLTDFPYANIVIAHGLAEHSGRYETLANFFLAHHMNVYRYDQRGHGKSEGKRGDLTNTDELPDDCKIVIDIAKEQFPDLPTFLLGHSMGGHTVLKVATKYPGCVDGIIATDPLSIEFGQKIEGSPESYVPNNLGDGVCSDPRVTAKYDNDPLNLKKFTVRLMSTLQDSATELKNDLNKITDPILLLQGADDGIIPAADTMSVYQQIPAKDKELHVYPFLMHEILNEPSKKWEIYEEILYWVKKHSY</sequence>
<keyword evidence="3" id="KW-1185">Reference proteome</keyword>
<dbReference type="InterPro" id="IPR022742">
    <property type="entry name" value="Hydrolase_4"/>
</dbReference>
<dbReference type="PANTHER" id="PTHR11614">
    <property type="entry name" value="PHOSPHOLIPASE-RELATED"/>
    <property type="match status" value="1"/>
</dbReference>
<dbReference type="InterPro" id="IPR029058">
    <property type="entry name" value="AB_hydrolase_fold"/>
</dbReference>
<evidence type="ECO:0000259" key="1">
    <source>
        <dbReference type="Pfam" id="PF12146"/>
    </source>
</evidence>
<dbReference type="KEGG" id="lgn:ABM34_02295"/>
<gene>
    <name evidence="2" type="ORF">ABM34_02295</name>
</gene>
<evidence type="ECO:0000313" key="3">
    <source>
        <dbReference type="Proteomes" id="UP000036106"/>
    </source>
</evidence>
<dbReference type="Proteomes" id="UP000036106">
    <property type="component" value="Chromosome"/>
</dbReference>
<proteinExistence type="predicted"/>
<dbReference type="EMBL" id="CP012034">
    <property type="protein sequence ID" value="AKP68375.1"/>
    <property type="molecule type" value="Genomic_DNA"/>
</dbReference>
<dbReference type="PATRIC" id="fig|1007676.4.peg.476"/>
<evidence type="ECO:0000313" key="2">
    <source>
        <dbReference type="EMBL" id="AKP68375.1"/>
    </source>
</evidence>
<dbReference type="STRING" id="1007676.ABM34_02295"/>
<organism evidence="2 3">
    <name type="scientific">Companilactobacillus ginsenosidimutans</name>
    <dbReference type="NCBI Taxonomy" id="1007676"/>
    <lineage>
        <taxon>Bacteria</taxon>
        <taxon>Bacillati</taxon>
        <taxon>Bacillota</taxon>
        <taxon>Bacilli</taxon>
        <taxon>Lactobacillales</taxon>
        <taxon>Lactobacillaceae</taxon>
        <taxon>Companilactobacillus</taxon>
    </lineage>
</organism>
<protein>
    <recommendedName>
        <fullName evidence="1">Serine aminopeptidase S33 domain-containing protein</fullName>
    </recommendedName>
</protein>
<dbReference type="InterPro" id="IPR051044">
    <property type="entry name" value="MAG_DAG_Lipase"/>
</dbReference>
<name>A0A0H4R3M1_9LACO</name>
<dbReference type="AlphaFoldDB" id="A0A0H4R3M1"/>
<accession>A0A0H4R3M1</accession>
<feature type="domain" description="Serine aminopeptidase S33" evidence="1">
    <location>
        <begin position="22"/>
        <end position="242"/>
    </location>
</feature>
<dbReference type="Pfam" id="PF12146">
    <property type="entry name" value="Hydrolase_4"/>
    <property type="match status" value="1"/>
</dbReference>
<dbReference type="SUPFAM" id="SSF53474">
    <property type="entry name" value="alpha/beta-Hydrolases"/>
    <property type="match status" value="1"/>
</dbReference>
<reference evidence="3" key="1">
    <citation type="submission" date="2015-07" db="EMBL/GenBank/DDBJ databases">
        <title>Lactobacillus ginsenosidimutans/EMML 3141/ whole genome sequencing.</title>
        <authorList>
            <person name="Kim M.K."/>
            <person name="Im W.-T."/>
            <person name="Srinivasan S."/>
            <person name="Lee J.-J."/>
        </authorList>
    </citation>
    <scope>NUCLEOTIDE SEQUENCE [LARGE SCALE GENOMIC DNA]</scope>
    <source>
        <strain evidence="3">EMML 3041</strain>
    </source>
</reference>